<name>A0A428ZDY3_KIBAR</name>
<dbReference type="EMBL" id="QHKI01000009">
    <property type="protein sequence ID" value="RSM86251.1"/>
    <property type="molecule type" value="Genomic_DNA"/>
</dbReference>
<sequence length="104" mass="11144">MATGIVALLLSAGVLVSAIANGLYLSTPVYDAIQVGDREQAVSQRIPRQLIAPSRDVGIAPAEGASCVVYLLDVAYAGADHDLDTRYRLCFRNGMLVEKREILP</sequence>
<evidence type="ECO:0000313" key="1">
    <source>
        <dbReference type="EMBL" id="RSM86251.1"/>
    </source>
</evidence>
<proteinExistence type="predicted"/>
<dbReference type="RefSeq" id="WP_037256321.1">
    <property type="nucleotide sequence ID" value="NZ_QHKI01000009.1"/>
</dbReference>
<reference evidence="1 2" key="1">
    <citation type="submission" date="2018-05" db="EMBL/GenBank/DDBJ databases">
        <title>Evolution of GPA BGCs.</title>
        <authorList>
            <person name="Waglechner N."/>
            <person name="Wright G.D."/>
        </authorList>
    </citation>
    <scope>NUCLEOTIDE SEQUENCE [LARGE SCALE GENOMIC DNA]</scope>
    <source>
        <strain evidence="1 2">A82846</strain>
    </source>
</reference>
<organism evidence="1 2">
    <name type="scientific">Kibdelosporangium aridum</name>
    <dbReference type="NCBI Taxonomy" id="2030"/>
    <lineage>
        <taxon>Bacteria</taxon>
        <taxon>Bacillati</taxon>
        <taxon>Actinomycetota</taxon>
        <taxon>Actinomycetes</taxon>
        <taxon>Pseudonocardiales</taxon>
        <taxon>Pseudonocardiaceae</taxon>
        <taxon>Kibdelosporangium</taxon>
    </lineage>
</organism>
<protein>
    <submittedName>
        <fullName evidence="1">Uncharacterized protein</fullName>
    </submittedName>
</protein>
<dbReference type="AlphaFoldDB" id="A0A428ZDY3"/>
<dbReference type="Proteomes" id="UP000287547">
    <property type="component" value="Unassembled WGS sequence"/>
</dbReference>
<accession>A0A428ZDY3</accession>
<dbReference type="OrthoDB" id="4225294at2"/>
<comment type="caution">
    <text evidence="1">The sequence shown here is derived from an EMBL/GenBank/DDBJ whole genome shotgun (WGS) entry which is preliminary data.</text>
</comment>
<gene>
    <name evidence="1" type="ORF">DMH04_13830</name>
</gene>
<evidence type="ECO:0000313" key="2">
    <source>
        <dbReference type="Proteomes" id="UP000287547"/>
    </source>
</evidence>